<name>A0AAV1D6P0_OLDCO</name>
<dbReference type="PANTHER" id="PTHR31286:SF180">
    <property type="entry name" value="OS10G0362600 PROTEIN"/>
    <property type="match status" value="1"/>
</dbReference>
<evidence type="ECO:0000256" key="1">
    <source>
        <dbReference type="SAM" id="Coils"/>
    </source>
</evidence>
<organism evidence="4 5">
    <name type="scientific">Oldenlandia corymbosa var. corymbosa</name>
    <dbReference type="NCBI Taxonomy" id="529605"/>
    <lineage>
        <taxon>Eukaryota</taxon>
        <taxon>Viridiplantae</taxon>
        <taxon>Streptophyta</taxon>
        <taxon>Embryophyta</taxon>
        <taxon>Tracheophyta</taxon>
        <taxon>Spermatophyta</taxon>
        <taxon>Magnoliopsida</taxon>
        <taxon>eudicotyledons</taxon>
        <taxon>Gunneridae</taxon>
        <taxon>Pentapetalae</taxon>
        <taxon>asterids</taxon>
        <taxon>lamiids</taxon>
        <taxon>Gentianales</taxon>
        <taxon>Rubiaceae</taxon>
        <taxon>Rubioideae</taxon>
        <taxon>Spermacoceae</taxon>
        <taxon>Hedyotis-Oldenlandia complex</taxon>
        <taxon>Oldenlandia</taxon>
    </lineage>
</organism>
<feature type="compositionally biased region" description="Basic residues" evidence="2">
    <location>
        <begin position="322"/>
        <end position="335"/>
    </location>
</feature>
<dbReference type="Pfam" id="PF14111">
    <property type="entry name" value="DUF4283"/>
    <property type="match status" value="1"/>
</dbReference>
<sequence length="358" mass="40229">MAAKRPPDEKNLSFSEILKGAKPNPRKMFKSTENPNGEESFIHSSPTVYKGEPAFLLTKEEDDKLAEPFKNALIGKFSKGRPSMEYLWAQFQKIGFKGEFSLGMLDHRLVLICFDQEDDFQRIKGLWMFDNHIMRVLKWTPEFNPEHESSISPVWVAFEGLPIHRFNAEFAQTGWNYRDAIEDPCSNLEHVKAINCKALLKTATAEDPGNKASTSGVAAAEKGRIPIDVADVNLSSRFEVLAAMAEDQHNETDRGAAVITENELQRVEVSDSELEELQEQVATQFAANLEYEQDDIEVGKQTEGHNLPLLRVVESDEEGQKKRPGRPKGSVKNKKLQGGETQKSSRINGDLPLTVNKE</sequence>
<gene>
    <name evidence="4" type="ORF">OLC1_LOCUS11825</name>
</gene>
<evidence type="ECO:0000259" key="3">
    <source>
        <dbReference type="Pfam" id="PF14111"/>
    </source>
</evidence>
<evidence type="ECO:0000313" key="4">
    <source>
        <dbReference type="EMBL" id="CAI9102482.1"/>
    </source>
</evidence>
<feature type="domain" description="DUF4283" evidence="3">
    <location>
        <begin position="66"/>
        <end position="146"/>
    </location>
</feature>
<feature type="compositionally biased region" description="Polar residues" evidence="2">
    <location>
        <begin position="31"/>
        <end position="44"/>
    </location>
</feature>
<keyword evidence="1" id="KW-0175">Coiled coil</keyword>
<dbReference type="InterPro" id="IPR025558">
    <property type="entry name" value="DUF4283"/>
</dbReference>
<evidence type="ECO:0000313" key="5">
    <source>
        <dbReference type="Proteomes" id="UP001161247"/>
    </source>
</evidence>
<dbReference type="PANTHER" id="PTHR31286">
    <property type="entry name" value="GLYCINE-RICH CELL WALL STRUCTURAL PROTEIN 1.8-LIKE"/>
    <property type="match status" value="1"/>
</dbReference>
<accession>A0AAV1D6P0</accession>
<dbReference type="AlphaFoldDB" id="A0AAV1D6P0"/>
<reference evidence="4" key="1">
    <citation type="submission" date="2023-03" db="EMBL/GenBank/DDBJ databases">
        <authorList>
            <person name="Julca I."/>
        </authorList>
    </citation>
    <scope>NUCLEOTIDE SEQUENCE</scope>
</reference>
<proteinExistence type="predicted"/>
<dbReference type="Proteomes" id="UP001161247">
    <property type="component" value="Chromosome 4"/>
</dbReference>
<feature type="coiled-coil region" evidence="1">
    <location>
        <begin position="260"/>
        <end position="294"/>
    </location>
</feature>
<dbReference type="EMBL" id="OX459121">
    <property type="protein sequence ID" value="CAI9102482.1"/>
    <property type="molecule type" value="Genomic_DNA"/>
</dbReference>
<evidence type="ECO:0000256" key="2">
    <source>
        <dbReference type="SAM" id="MobiDB-lite"/>
    </source>
</evidence>
<protein>
    <submittedName>
        <fullName evidence="4">OLC1v1000762C1</fullName>
    </submittedName>
</protein>
<feature type="region of interest" description="Disordered" evidence="2">
    <location>
        <begin position="311"/>
        <end position="358"/>
    </location>
</feature>
<keyword evidence="5" id="KW-1185">Reference proteome</keyword>
<feature type="region of interest" description="Disordered" evidence="2">
    <location>
        <begin position="22"/>
        <end position="44"/>
    </location>
</feature>
<dbReference type="InterPro" id="IPR040256">
    <property type="entry name" value="At4g02000-like"/>
</dbReference>